<evidence type="ECO:0000313" key="2">
    <source>
        <dbReference type="EMBL" id="SCV69601.1"/>
    </source>
</evidence>
<name>A0A238FBX8_9BASI</name>
<protein>
    <submittedName>
        <fullName evidence="2">BQ2448_2621 protein</fullName>
    </submittedName>
</protein>
<accession>A0A238FBX8</accession>
<evidence type="ECO:0000313" key="3">
    <source>
        <dbReference type="Proteomes" id="UP000198372"/>
    </source>
</evidence>
<gene>
    <name evidence="2" type="ORF">BQ2448_2621</name>
</gene>
<dbReference type="AlphaFoldDB" id="A0A238FBX8"/>
<feature type="region of interest" description="Disordered" evidence="1">
    <location>
        <begin position="57"/>
        <end position="79"/>
    </location>
</feature>
<reference evidence="3" key="1">
    <citation type="submission" date="2016-09" db="EMBL/GenBank/DDBJ databases">
        <authorList>
            <person name="Jeantristanb JTB J.-T."/>
            <person name="Ricardo R."/>
        </authorList>
    </citation>
    <scope>NUCLEOTIDE SEQUENCE [LARGE SCALE GENOMIC DNA]</scope>
</reference>
<dbReference type="Proteomes" id="UP000198372">
    <property type="component" value="Unassembled WGS sequence"/>
</dbReference>
<sequence length="79" mass="8075">MMQGIELSRVSSHASTHLPSSAVTPAEMEQPISYASTTTTDLLDTAAFSAAALNGLNGGGGSDKRFEALDSYPDGGLEA</sequence>
<keyword evidence="3" id="KW-1185">Reference proteome</keyword>
<feature type="region of interest" description="Disordered" evidence="1">
    <location>
        <begin position="1"/>
        <end position="32"/>
    </location>
</feature>
<organism evidence="2 3">
    <name type="scientific">Microbotryum intermedium</name>
    <dbReference type="NCBI Taxonomy" id="269621"/>
    <lineage>
        <taxon>Eukaryota</taxon>
        <taxon>Fungi</taxon>
        <taxon>Dikarya</taxon>
        <taxon>Basidiomycota</taxon>
        <taxon>Pucciniomycotina</taxon>
        <taxon>Microbotryomycetes</taxon>
        <taxon>Microbotryales</taxon>
        <taxon>Microbotryaceae</taxon>
        <taxon>Microbotryum</taxon>
    </lineage>
</organism>
<feature type="compositionally biased region" description="Polar residues" evidence="1">
    <location>
        <begin position="9"/>
        <end position="23"/>
    </location>
</feature>
<dbReference type="EMBL" id="FMSP01000004">
    <property type="protein sequence ID" value="SCV69601.1"/>
    <property type="molecule type" value="Genomic_DNA"/>
</dbReference>
<proteinExistence type="predicted"/>
<evidence type="ECO:0000256" key="1">
    <source>
        <dbReference type="SAM" id="MobiDB-lite"/>
    </source>
</evidence>